<keyword evidence="2" id="KW-1185">Reference proteome</keyword>
<evidence type="ECO:0000313" key="2">
    <source>
        <dbReference type="Proteomes" id="UP000199607"/>
    </source>
</evidence>
<protein>
    <submittedName>
        <fullName evidence="1">Uncharacterized protein</fullName>
    </submittedName>
</protein>
<dbReference type="EMBL" id="FOTC01000008">
    <property type="protein sequence ID" value="SFL53878.1"/>
    <property type="molecule type" value="Genomic_DNA"/>
</dbReference>
<dbReference type="InterPro" id="IPR055944">
    <property type="entry name" value="DUF7522"/>
</dbReference>
<evidence type="ECO:0000313" key="1">
    <source>
        <dbReference type="EMBL" id="SFL53878.1"/>
    </source>
</evidence>
<dbReference type="STRING" id="553466.SAMN04487950_4132"/>
<organism evidence="1 2">
    <name type="scientific">Halogranum rubrum</name>
    <dbReference type="NCBI Taxonomy" id="553466"/>
    <lineage>
        <taxon>Archaea</taxon>
        <taxon>Methanobacteriati</taxon>
        <taxon>Methanobacteriota</taxon>
        <taxon>Stenosarchaea group</taxon>
        <taxon>Halobacteria</taxon>
        <taxon>Halobacteriales</taxon>
        <taxon>Haloferacaceae</taxon>
    </lineage>
</organism>
<accession>A0A1I4IHT9</accession>
<dbReference type="Pfam" id="PF24366">
    <property type="entry name" value="DUF7522"/>
    <property type="match status" value="1"/>
</dbReference>
<name>A0A1I4IHT9_9EURY</name>
<gene>
    <name evidence="1" type="ORF">SAMN04487950_4132</name>
</gene>
<proteinExistence type="predicted"/>
<reference evidence="2" key="1">
    <citation type="submission" date="2016-10" db="EMBL/GenBank/DDBJ databases">
        <authorList>
            <person name="Varghese N."/>
            <person name="Submissions S."/>
        </authorList>
    </citation>
    <scope>NUCLEOTIDE SEQUENCE [LARGE SCALE GENOMIC DNA]</scope>
    <source>
        <strain evidence="2">CGMCC 1.7738</strain>
    </source>
</reference>
<sequence>MKQSRQLATFLRAEVGDGLRAVVDYTTDSELFQDSGTYELVYVRSEADIPKEQTELETVMDATGMESLGRTIRTQHGTHDTLNFVVKNFESVTEVFFFLDDRRGIAVSLEPSVFISKNPLMDDCLCVLDE</sequence>
<dbReference type="Proteomes" id="UP000199607">
    <property type="component" value="Unassembled WGS sequence"/>
</dbReference>
<dbReference type="AlphaFoldDB" id="A0A1I4IHT9"/>
<dbReference type="RefSeq" id="WP_089872022.1">
    <property type="nucleotide sequence ID" value="NZ_FOTC01000008.1"/>
</dbReference>